<dbReference type="Proteomes" id="UP001303160">
    <property type="component" value="Unassembled WGS sequence"/>
</dbReference>
<comment type="caution">
    <text evidence="2">The sequence shown here is derived from an EMBL/GenBank/DDBJ whole genome shotgun (WGS) entry which is preliminary data.</text>
</comment>
<accession>A0AAN6XBT6</accession>
<evidence type="ECO:0000313" key="3">
    <source>
        <dbReference type="Proteomes" id="UP001303160"/>
    </source>
</evidence>
<name>A0AAN6XBT6_9PEZI</name>
<organism evidence="2 3">
    <name type="scientific">Triangularia verruculosa</name>
    <dbReference type="NCBI Taxonomy" id="2587418"/>
    <lineage>
        <taxon>Eukaryota</taxon>
        <taxon>Fungi</taxon>
        <taxon>Dikarya</taxon>
        <taxon>Ascomycota</taxon>
        <taxon>Pezizomycotina</taxon>
        <taxon>Sordariomycetes</taxon>
        <taxon>Sordariomycetidae</taxon>
        <taxon>Sordariales</taxon>
        <taxon>Podosporaceae</taxon>
        <taxon>Triangularia</taxon>
    </lineage>
</organism>
<dbReference type="InterPro" id="IPR057684">
    <property type="entry name" value="DUF7924"/>
</dbReference>
<dbReference type="PANTHER" id="PTHR42470">
    <property type="entry name" value="VAST DOMAIN-CONTAINING PROTEIN"/>
    <property type="match status" value="1"/>
</dbReference>
<keyword evidence="3" id="KW-1185">Reference proteome</keyword>
<proteinExistence type="predicted"/>
<dbReference type="AlphaFoldDB" id="A0AAN6XBT6"/>
<evidence type="ECO:0000313" key="2">
    <source>
        <dbReference type="EMBL" id="KAK4195707.1"/>
    </source>
</evidence>
<dbReference type="EMBL" id="MU864005">
    <property type="protein sequence ID" value="KAK4195707.1"/>
    <property type="molecule type" value="Genomic_DNA"/>
</dbReference>
<reference evidence="2" key="1">
    <citation type="journal article" date="2023" name="Mol. Phylogenet. Evol.">
        <title>Genome-scale phylogeny and comparative genomics of the fungal order Sordariales.</title>
        <authorList>
            <person name="Hensen N."/>
            <person name="Bonometti L."/>
            <person name="Westerberg I."/>
            <person name="Brannstrom I.O."/>
            <person name="Guillou S."/>
            <person name="Cros-Aarteil S."/>
            <person name="Calhoun S."/>
            <person name="Haridas S."/>
            <person name="Kuo A."/>
            <person name="Mondo S."/>
            <person name="Pangilinan J."/>
            <person name="Riley R."/>
            <person name="LaButti K."/>
            <person name="Andreopoulos B."/>
            <person name="Lipzen A."/>
            <person name="Chen C."/>
            <person name="Yan M."/>
            <person name="Daum C."/>
            <person name="Ng V."/>
            <person name="Clum A."/>
            <person name="Steindorff A."/>
            <person name="Ohm R.A."/>
            <person name="Martin F."/>
            <person name="Silar P."/>
            <person name="Natvig D.O."/>
            <person name="Lalanne C."/>
            <person name="Gautier V."/>
            <person name="Ament-Velasquez S.L."/>
            <person name="Kruys A."/>
            <person name="Hutchinson M.I."/>
            <person name="Powell A.J."/>
            <person name="Barry K."/>
            <person name="Miller A.N."/>
            <person name="Grigoriev I.V."/>
            <person name="Debuchy R."/>
            <person name="Gladieux P."/>
            <person name="Hiltunen Thoren M."/>
            <person name="Johannesson H."/>
        </authorList>
    </citation>
    <scope>NUCLEOTIDE SEQUENCE</scope>
    <source>
        <strain evidence="2">CBS 315.58</strain>
    </source>
</reference>
<evidence type="ECO:0000259" key="1">
    <source>
        <dbReference type="Pfam" id="PF25545"/>
    </source>
</evidence>
<dbReference type="PANTHER" id="PTHR42470:SF1">
    <property type="entry name" value="VAST DOMAIN-CONTAINING PROTEIN"/>
    <property type="match status" value="1"/>
</dbReference>
<protein>
    <recommendedName>
        <fullName evidence="1">DUF7924 domain-containing protein</fullName>
    </recommendedName>
</protein>
<dbReference type="Pfam" id="PF25545">
    <property type="entry name" value="DUF7924"/>
    <property type="match status" value="1"/>
</dbReference>
<feature type="domain" description="DUF7924" evidence="1">
    <location>
        <begin position="113"/>
        <end position="278"/>
    </location>
</feature>
<sequence>MEGTVRHGTYRLKNLARNKIHFRHPSDRLPDAVAACFRSILETAPDMPHIDRNAMTLAVHELDQLGLRCTEVQLTLFFLKYVFPQEGATGLEQVMATLMYRHVVPGHTTATSAVTQLSQPKPDLVYGYSERTLQQYSVFDMLLEGPITFGEASPDLLFPFFCIEFKATATGGNLWVAANQCAGASATCVGIIDQLNTVLGEAGCSHTVLNLCYSLAVDNNLGQLYVSWKDGGDQVTYIQRVESFLFANPEDFTRLCRRVRAILEWGRGSRLSSICQALDSILKGRHRMASK</sequence>
<reference evidence="2" key="2">
    <citation type="submission" date="2023-05" db="EMBL/GenBank/DDBJ databases">
        <authorList>
            <consortium name="Lawrence Berkeley National Laboratory"/>
            <person name="Steindorff A."/>
            <person name="Hensen N."/>
            <person name="Bonometti L."/>
            <person name="Westerberg I."/>
            <person name="Brannstrom I.O."/>
            <person name="Guillou S."/>
            <person name="Cros-Aarteil S."/>
            <person name="Calhoun S."/>
            <person name="Haridas S."/>
            <person name="Kuo A."/>
            <person name="Mondo S."/>
            <person name="Pangilinan J."/>
            <person name="Riley R."/>
            <person name="Labutti K."/>
            <person name="Andreopoulos B."/>
            <person name="Lipzen A."/>
            <person name="Chen C."/>
            <person name="Yanf M."/>
            <person name="Daum C."/>
            <person name="Ng V."/>
            <person name="Clum A."/>
            <person name="Ohm R."/>
            <person name="Martin F."/>
            <person name="Silar P."/>
            <person name="Natvig D."/>
            <person name="Lalanne C."/>
            <person name="Gautier V."/>
            <person name="Ament-Velasquez S.L."/>
            <person name="Kruys A."/>
            <person name="Hutchinson M.I."/>
            <person name="Powell A.J."/>
            <person name="Barry K."/>
            <person name="Miller A.N."/>
            <person name="Grigoriev I.V."/>
            <person name="Debuchy R."/>
            <person name="Gladieux P."/>
            <person name="Thoren M.H."/>
            <person name="Johannesson H."/>
        </authorList>
    </citation>
    <scope>NUCLEOTIDE SEQUENCE</scope>
    <source>
        <strain evidence="2">CBS 315.58</strain>
    </source>
</reference>
<gene>
    <name evidence="2" type="ORF">QBC40DRAFT_185223</name>
</gene>